<gene>
    <name evidence="5" type="primary">tatC</name>
    <name evidence="6" type="ORF">BK123_30165</name>
</gene>
<protein>
    <recommendedName>
        <fullName evidence="5">Sec-independent protein translocase protein TatC</fullName>
    </recommendedName>
</protein>
<evidence type="ECO:0000313" key="7">
    <source>
        <dbReference type="Proteomes" id="UP000187074"/>
    </source>
</evidence>
<feature type="transmembrane region" description="Helical" evidence="5">
    <location>
        <begin position="211"/>
        <end position="231"/>
    </location>
</feature>
<dbReference type="PRINTS" id="PR01840">
    <property type="entry name" value="TATCFAMILY"/>
</dbReference>
<reference evidence="6 7" key="1">
    <citation type="submission" date="2016-11" db="EMBL/GenBank/DDBJ databases">
        <title>Paenibacillus species isolates.</title>
        <authorList>
            <person name="Beno S.M."/>
        </authorList>
    </citation>
    <scope>NUCLEOTIDE SEQUENCE [LARGE SCALE GENOMIC DNA]</scope>
    <source>
        <strain evidence="6 7">FSL F4-0100</strain>
    </source>
</reference>
<dbReference type="HAMAP" id="MF_00902">
    <property type="entry name" value="TatC"/>
    <property type="match status" value="1"/>
</dbReference>
<keyword evidence="5" id="KW-1003">Cell membrane</keyword>
<comment type="similarity">
    <text evidence="5">Belongs to the TatC family.</text>
</comment>
<keyword evidence="3 5" id="KW-1133">Transmembrane helix</keyword>
<dbReference type="InterPro" id="IPR002033">
    <property type="entry name" value="TatC"/>
</dbReference>
<keyword evidence="2 5" id="KW-0812">Transmembrane</keyword>
<evidence type="ECO:0000256" key="3">
    <source>
        <dbReference type="ARBA" id="ARBA00022989"/>
    </source>
</evidence>
<dbReference type="NCBIfam" id="TIGR00945">
    <property type="entry name" value="tatC"/>
    <property type="match status" value="1"/>
</dbReference>
<dbReference type="Pfam" id="PF00902">
    <property type="entry name" value="TatC"/>
    <property type="match status" value="1"/>
</dbReference>
<dbReference type="STRING" id="1401.BK123_30165"/>
<dbReference type="OrthoDB" id="9777044at2"/>
<comment type="function">
    <text evidence="5">Part of the twin-arginine translocation (Tat) system that transports large folded proteins containing a characteristic twin-arginine motif in their signal peptide across membranes.</text>
</comment>
<evidence type="ECO:0000313" key="6">
    <source>
        <dbReference type="EMBL" id="OME88811.1"/>
    </source>
</evidence>
<comment type="subcellular location">
    <subcellularLocation>
        <location evidence="5">Cell membrane</location>
        <topology evidence="5">Multi-pass membrane protein</topology>
    </subcellularLocation>
    <subcellularLocation>
        <location evidence="1">Membrane</location>
        <topology evidence="1">Multi-pass membrane protein</topology>
    </subcellularLocation>
</comment>
<dbReference type="PROSITE" id="PS01218">
    <property type="entry name" value="TATC"/>
    <property type="match status" value="1"/>
</dbReference>
<feature type="transmembrane region" description="Helical" evidence="5">
    <location>
        <begin position="153"/>
        <end position="177"/>
    </location>
</feature>
<comment type="caution">
    <text evidence="6">The sequence shown here is derived from an EMBL/GenBank/DDBJ whole genome shotgun (WGS) entry which is preliminary data.</text>
</comment>
<keyword evidence="4 5" id="KW-0472">Membrane</keyword>
<feature type="transmembrane region" description="Helical" evidence="5">
    <location>
        <begin position="20"/>
        <end position="45"/>
    </location>
</feature>
<proteinExistence type="inferred from homology"/>
<dbReference type="GO" id="GO:0033281">
    <property type="term" value="C:TAT protein transport complex"/>
    <property type="evidence" value="ECO:0007669"/>
    <property type="project" value="UniProtKB-UniRule"/>
</dbReference>
<evidence type="ECO:0000256" key="5">
    <source>
        <dbReference type="HAMAP-Rule" id="MF_00902"/>
    </source>
</evidence>
<evidence type="ECO:0000256" key="2">
    <source>
        <dbReference type="ARBA" id="ARBA00022692"/>
    </source>
</evidence>
<dbReference type="Proteomes" id="UP000187074">
    <property type="component" value="Unassembled WGS sequence"/>
</dbReference>
<feature type="transmembrane region" description="Helical" evidence="5">
    <location>
        <begin position="65"/>
        <end position="86"/>
    </location>
</feature>
<dbReference type="GO" id="GO:0043953">
    <property type="term" value="P:protein transport by the Tat complex"/>
    <property type="evidence" value="ECO:0007669"/>
    <property type="project" value="UniProtKB-UniRule"/>
</dbReference>
<dbReference type="RefSeq" id="WP_076326029.1">
    <property type="nucleotide sequence ID" value="NZ_JBCMXI010000008.1"/>
</dbReference>
<sequence length="256" mass="29018">MEFKNTMTMLEHIVELRKRILQVAAVFILSMAVGLIAAPHVLSVLKHHSPAFQVTWNVFSPWDGLRIYMSISIVLSLLPTLPFALYQIWLFVNQGLNNREQRAALRFIPLSALCFIVGVSFAYFVVFPMSLAFTTGINSQMDLVETYGVSQYFGFMFNIVIPLSLAFELPVVVLFLTQIGILSPAILHTMRRYAYVVLVIVAALISPPDLVSHLMVAIPLIGLYEISTWLASWMHRKQKHVEHEESNEIDTAHQMI</sequence>
<dbReference type="GO" id="GO:0009977">
    <property type="term" value="F:proton motive force dependent protein transmembrane transporter activity"/>
    <property type="evidence" value="ECO:0007669"/>
    <property type="project" value="TreeGrafter"/>
</dbReference>
<keyword evidence="5" id="KW-0813">Transport</keyword>
<accession>A0A1R1ATA3</accession>
<evidence type="ECO:0000256" key="1">
    <source>
        <dbReference type="ARBA" id="ARBA00004141"/>
    </source>
</evidence>
<dbReference type="AlphaFoldDB" id="A0A1R1ATA3"/>
<feature type="transmembrane region" description="Helical" evidence="5">
    <location>
        <begin position="107"/>
        <end position="133"/>
    </location>
</feature>
<dbReference type="PANTHER" id="PTHR30371">
    <property type="entry name" value="SEC-INDEPENDENT PROTEIN TRANSLOCASE PROTEIN TATC"/>
    <property type="match status" value="1"/>
</dbReference>
<dbReference type="GO" id="GO:0065002">
    <property type="term" value="P:intracellular protein transmembrane transport"/>
    <property type="evidence" value="ECO:0007669"/>
    <property type="project" value="TreeGrafter"/>
</dbReference>
<keyword evidence="5" id="KW-0811">Translocation</keyword>
<organism evidence="6 7">
    <name type="scientific">Paenibacillus lautus</name>
    <name type="common">Bacillus lautus</name>
    <dbReference type="NCBI Taxonomy" id="1401"/>
    <lineage>
        <taxon>Bacteria</taxon>
        <taxon>Bacillati</taxon>
        <taxon>Bacillota</taxon>
        <taxon>Bacilli</taxon>
        <taxon>Bacillales</taxon>
        <taxon>Paenibacillaceae</taxon>
        <taxon>Paenibacillus</taxon>
    </lineage>
</organism>
<dbReference type="PANTHER" id="PTHR30371:SF4">
    <property type="entry name" value="SEC-INDEPENDENT PROTEIN TRANSLOCASE PROTEIN TATCD"/>
    <property type="match status" value="1"/>
</dbReference>
<feature type="transmembrane region" description="Helical" evidence="5">
    <location>
        <begin position="189"/>
        <end position="205"/>
    </location>
</feature>
<name>A0A1R1ATA3_PAELA</name>
<dbReference type="InterPro" id="IPR019820">
    <property type="entry name" value="Sec-indep_translocase_CS"/>
</dbReference>
<keyword evidence="5" id="KW-0653">Protein transport</keyword>
<evidence type="ECO:0000256" key="4">
    <source>
        <dbReference type="ARBA" id="ARBA00023136"/>
    </source>
</evidence>
<dbReference type="EMBL" id="MRTF01000013">
    <property type="protein sequence ID" value="OME88811.1"/>
    <property type="molecule type" value="Genomic_DNA"/>
</dbReference>
<comment type="subunit">
    <text evidence="5">Forms a complex with TatA.</text>
</comment>